<dbReference type="EC" id="4.2.2.n1" evidence="2"/>
<keyword evidence="4" id="KW-0961">Cell wall biogenesis/degradation</keyword>
<dbReference type="GO" id="GO:0008933">
    <property type="term" value="F:peptidoglycan lytic transglycosylase activity"/>
    <property type="evidence" value="ECO:0007669"/>
    <property type="project" value="TreeGrafter"/>
</dbReference>
<dbReference type="InterPro" id="IPR036908">
    <property type="entry name" value="RlpA-like_sf"/>
</dbReference>
<evidence type="ECO:0000256" key="5">
    <source>
        <dbReference type="ARBA" id="ARBA00030918"/>
    </source>
</evidence>
<dbReference type="EMBL" id="AOSK01000120">
    <property type="protein sequence ID" value="EYD74165.1"/>
    <property type="molecule type" value="Genomic_DNA"/>
</dbReference>
<dbReference type="InterPro" id="IPR005300">
    <property type="entry name" value="MltA_B"/>
</dbReference>
<keyword evidence="7" id="KW-0326">Glycosidase</keyword>
<dbReference type="InterPro" id="IPR010611">
    <property type="entry name" value="3D_dom"/>
</dbReference>
<evidence type="ECO:0000256" key="1">
    <source>
        <dbReference type="ARBA" id="ARBA00001420"/>
    </source>
</evidence>
<gene>
    <name evidence="7" type="ORF">Rumeso_04222</name>
</gene>
<keyword evidence="3" id="KW-0456">Lyase</keyword>
<comment type="catalytic activity">
    <reaction evidence="1">
        <text>Exolytic cleavage of the (1-&gt;4)-beta-glycosidic linkage between N-acetylmuramic acid (MurNAc) and N-acetylglucosamine (GlcNAc) residues in peptidoglycan, from either the reducing or the non-reducing ends of the peptidoglycan chains, with concomitant formation of a 1,6-anhydrobond in the MurNAc residue.</text>
        <dbReference type="EC" id="4.2.2.n1"/>
    </reaction>
</comment>
<dbReference type="STRING" id="442562.Rumeso_04222"/>
<dbReference type="GO" id="GO:0004553">
    <property type="term" value="F:hydrolase activity, hydrolyzing O-glycosyl compounds"/>
    <property type="evidence" value="ECO:0007669"/>
    <property type="project" value="InterPro"/>
</dbReference>
<keyword evidence="7" id="KW-0378">Hydrolase</keyword>
<dbReference type="InterPro" id="IPR026044">
    <property type="entry name" value="MltA"/>
</dbReference>
<dbReference type="Pfam" id="PF06725">
    <property type="entry name" value="3D"/>
    <property type="match status" value="1"/>
</dbReference>
<dbReference type="PANTHER" id="PTHR30124:SF0">
    <property type="entry name" value="MEMBRANE-BOUND LYTIC MUREIN TRANSGLYCOSYLASE A"/>
    <property type="match status" value="1"/>
</dbReference>
<dbReference type="Gene3D" id="2.40.240.50">
    <property type="entry name" value="Barwin-like endoglucanases"/>
    <property type="match status" value="1"/>
</dbReference>
<dbReference type="CDD" id="cd14485">
    <property type="entry name" value="mltA_like_LT_A"/>
    <property type="match status" value="1"/>
</dbReference>
<evidence type="ECO:0000256" key="4">
    <source>
        <dbReference type="ARBA" id="ARBA00023316"/>
    </source>
</evidence>
<feature type="domain" description="Lytic transglycosylase MltA" evidence="6">
    <location>
        <begin position="83"/>
        <end position="213"/>
    </location>
</feature>
<dbReference type="PIRSF" id="PIRSF019422">
    <property type="entry name" value="MltA"/>
    <property type="match status" value="1"/>
</dbReference>
<dbReference type="CDD" id="cd14668">
    <property type="entry name" value="mlta_B"/>
    <property type="match status" value="1"/>
</dbReference>
<dbReference type="AlphaFoldDB" id="A0A017HIL7"/>
<dbReference type="GO" id="GO:0071555">
    <property type="term" value="P:cell wall organization"/>
    <property type="evidence" value="ECO:0007669"/>
    <property type="project" value="UniProtKB-KW"/>
</dbReference>
<reference evidence="7 8" key="1">
    <citation type="submission" date="2013-02" db="EMBL/GenBank/DDBJ databases">
        <authorList>
            <person name="Fiebig A."/>
            <person name="Goeker M."/>
            <person name="Klenk H.-P.P."/>
        </authorList>
    </citation>
    <scope>NUCLEOTIDE SEQUENCE [LARGE SCALE GENOMIC DNA]</scope>
    <source>
        <strain evidence="7 8">DSM 19309</strain>
    </source>
</reference>
<dbReference type="PANTHER" id="PTHR30124">
    <property type="entry name" value="MEMBRANE-BOUND LYTIC MUREIN TRANSGLYCOSYLASE A"/>
    <property type="match status" value="1"/>
</dbReference>
<protein>
    <recommendedName>
        <fullName evidence="2">peptidoglycan lytic exotransglycosylase</fullName>
        <ecNumber evidence="2">4.2.2.n1</ecNumber>
    </recommendedName>
    <alternativeName>
        <fullName evidence="5">Murein hydrolase A</fullName>
    </alternativeName>
</protein>
<evidence type="ECO:0000256" key="2">
    <source>
        <dbReference type="ARBA" id="ARBA00012587"/>
    </source>
</evidence>
<dbReference type="Gene3D" id="2.40.40.10">
    <property type="entry name" value="RlpA-like domain"/>
    <property type="match status" value="1"/>
</dbReference>
<organism evidence="7 8">
    <name type="scientific">Rubellimicrobium mesophilum DSM 19309</name>
    <dbReference type="NCBI Taxonomy" id="442562"/>
    <lineage>
        <taxon>Bacteria</taxon>
        <taxon>Pseudomonadati</taxon>
        <taxon>Pseudomonadota</taxon>
        <taxon>Alphaproteobacteria</taxon>
        <taxon>Rhodobacterales</taxon>
        <taxon>Roseobacteraceae</taxon>
        <taxon>Rubellimicrobium</taxon>
    </lineage>
</organism>
<dbReference type="GO" id="GO:0009253">
    <property type="term" value="P:peptidoglycan catabolic process"/>
    <property type="evidence" value="ECO:0007669"/>
    <property type="project" value="TreeGrafter"/>
</dbReference>
<sequence length="319" mass="34101">MPVAARRLTGLGFGDLDGWAEDDHAAALRAFRATCDLAEGDGWTGLARDIRPESARGFFEARFRPVLIEDGSPALFTGYYEPEIEGSPVPSDRYPAPLYRLPPGLPWLTRAEIEDGALAGRGLEIAWVEDAVEAFFLQVQGSGRVRLPDGRVLRLGYAGKNGHPYASVGRLLIERGALVAGEATADAVRGWLRRNPEEGRTVMRANASFVFFRELELPSELGPLGAMGRPVTPLRSLAVDPGHVPLGAPIWIEANGAERLRRLMIAQDVGGAIKGAQRGDIFVGTGAAAGLRAGRIRDGGRMVVLLPLPQAQALLAAAS</sequence>
<dbReference type="SUPFAM" id="SSF50685">
    <property type="entry name" value="Barwin-like endoglucanases"/>
    <property type="match status" value="1"/>
</dbReference>
<evidence type="ECO:0000256" key="3">
    <source>
        <dbReference type="ARBA" id="ARBA00023239"/>
    </source>
</evidence>
<proteinExistence type="predicted"/>
<evidence type="ECO:0000259" key="6">
    <source>
        <dbReference type="SMART" id="SM00925"/>
    </source>
</evidence>
<evidence type="ECO:0000313" key="8">
    <source>
        <dbReference type="Proteomes" id="UP000019666"/>
    </source>
</evidence>
<accession>A0A017HIL7</accession>
<evidence type="ECO:0000313" key="7">
    <source>
        <dbReference type="EMBL" id="EYD74165.1"/>
    </source>
</evidence>
<dbReference type="GO" id="GO:0009254">
    <property type="term" value="P:peptidoglycan turnover"/>
    <property type="evidence" value="ECO:0007669"/>
    <property type="project" value="InterPro"/>
</dbReference>
<keyword evidence="8" id="KW-1185">Reference proteome</keyword>
<comment type="caution">
    <text evidence="7">The sequence shown here is derived from an EMBL/GenBank/DDBJ whole genome shotgun (WGS) entry which is preliminary data.</text>
</comment>
<dbReference type="GO" id="GO:0019867">
    <property type="term" value="C:outer membrane"/>
    <property type="evidence" value="ECO:0007669"/>
    <property type="project" value="InterPro"/>
</dbReference>
<dbReference type="Pfam" id="PF03562">
    <property type="entry name" value="MltA"/>
    <property type="match status" value="1"/>
</dbReference>
<dbReference type="SMART" id="SM00925">
    <property type="entry name" value="MltA"/>
    <property type="match status" value="1"/>
</dbReference>
<dbReference type="HOGENOM" id="CLU_037751_0_0_5"/>
<dbReference type="PATRIC" id="fig|442562.3.peg.4157"/>
<dbReference type="Proteomes" id="UP000019666">
    <property type="component" value="Unassembled WGS sequence"/>
</dbReference>
<name>A0A017HIL7_9RHOB</name>